<proteinExistence type="predicted"/>
<sequence length="80" mass="9241">CQGLKGQELLICRNKQKTDVRQNIKKLDANIKNVVSRADGTLEVYVKKQSENTKYKVLNFINNRNLTWSFTKIDFHEVGG</sequence>
<organism evidence="1">
    <name type="scientific">marine sediment metagenome</name>
    <dbReference type="NCBI Taxonomy" id="412755"/>
    <lineage>
        <taxon>unclassified sequences</taxon>
        <taxon>metagenomes</taxon>
        <taxon>ecological metagenomes</taxon>
    </lineage>
</organism>
<gene>
    <name evidence="1" type="ORF">S01H4_64006</name>
</gene>
<feature type="non-terminal residue" evidence="1">
    <location>
        <position position="1"/>
    </location>
</feature>
<accession>X1CGF1</accession>
<name>X1CGF1_9ZZZZ</name>
<dbReference type="AlphaFoldDB" id="X1CGF1"/>
<dbReference type="EMBL" id="BART01038671">
    <property type="protein sequence ID" value="GAH06727.1"/>
    <property type="molecule type" value="Genomic_DNA"/>
</dbReference>
<evidence type="ECO:0000313" key="1">
    <source>
        <dbReference type="EMBL" id="GAH06727.1"/>
    </source>
</evidence>
<protein>
    <submittedName>
        <fullName evidence="1">Uncharacterized protein</fullName>
    </submittedName>
</protein>
<comment type="caution">
    <text evidence="1">The sequence shown here is derived from an EMBL/GenBank/DDBJ whole genome shotgun (WGS) entry which is preliminary data.</text>
</comment>
<reference evidence="1" key="1">
    <citation type="journal article" date="2014" name="Front. Microbiol.">
        <title>High frequency of phylogenetically diverse reductive dehalogenase-homologous genes in deep subseafloor sedimentary metagenomes.</title>
        <authorList>
            <person name="Kawai M."/>
            <person name="Futagami T."/>
            <person name="Toyoda A."/>
            <person name="Takaki Y."/>
            <person name="Nishi S."/>
            <person name="Hori S."/>
            <person name="Arai W."/>
            <person name="Tsubouchi T."/>
            <person name="Morono Y."/>
            <person name="Uchiyama I."/>
            <person name="Ito T."/>
            <person name="Fujiyama A."/>
            <person name="Inagaki F."/>
            <person name="Takami H."/>
        </authorList>
    </citation>
    <scope>NUCLEOTIDE SEQUENCE</scope>
    <source>
        <strain evidence="1">Expedition CK06-06</strain>
    </source>
</reference>